<protein>
    <submittedName>
        <fullName evidence="1">Uncharacterized protein</fullName>
    </submittedName>
</protein>
<proteinExistence type="predicted"/>
<keyword evidence="2" id="KW-1185">Reference proteome</keyword>
<organism evidence="1 2">
    <name type="scientific">Herbiconiux daphne</name>
    <dbReference type="NCBI Taxonomy" id="2970914"/>
    <lineage>
        <taxon>Bacteria</taxon>
        <taxon>Bacillati</taxon>
        <taxon>Actinomycetota</taxon>
        <taxon>Actinomycetes</taxon>
        <taxon>Micrococcales</taxon>
        <taxon>Microbacteriaceae</taxon>
        <taxon>Herbiconiux</taxon>
    </lineage>
</organism>
<accession>A0ABT2H787</accession>
<gene>
    <name evidence="1" type="ORF">N1032_18635</name>
</gene>
<evidence type="ECO:0000313" key="2">
    <source>
        <dbReference type="Proteomes" id="UP001165586"/>
    </source>
</evidence>
<dbReference type="Proteomes" id="UP001165586">
    <property type="component" value="Unassembled WGS sequence"/>
</dbReference>
<evidence type="ECO:0000313" key="1">
    <source>
        <dbReference type="EMBL" id="MCS5735762.1"/>
    </source>
</evidence>
<reference evidence="1" key="1">
    <citation type="submission" date="2022-08" db="EMBL/GenBank/DDBJ databases">
        <authorList>
            <person name="Deng Y."/>
            <person name="Han X.-F."/>
            <person name="Zhang Y.-Q."/>
        </authorList>
    </citation>
    <scope>NUCLEOTIDE SEQUENCE</scope>
    <source>
        <strain evidence="1">CPCC 203386</strain>
    </source>
</reference>
<dbReference type="RefSeq" id="WP_259540819.1">
    <property type="nucleotide sequence ID" value="NZ_JANLCJ010000008.1"/>
</dbReference>
<comment type="caution">
    <text evidence="1">The sequence shown here is derived from an EMBL/GenBank/DDBJ whole genome shotgun (WGS) entry which is preliminary data.</text>
</comment>
<name>A0ABT2H787_9MICO</name>
<sequence>MARFVSLPDRDGPAGAARMWINPEHVVSLVPKVSTDGSRHVLRVEIKLIGTPAFDAWLGVYDTGEEADSRWALFLSELRD</sequence>
<dbReference type="EMBL" id="JANLCJ010000008">
    <property type="protein sequence ID" value="MCS5735762.1"/>
    <property type="molecule type" value="Genomic_DNA"/>
</dbReference>